<name>A0A412CF52_9FIRM</name>
<evidence type="ECO:0000313" key="2">
    <source>
        <dbReference type="Proteomes" id="UP000286147"/>
    </source>
</evidence>
<dbReference type="Proteomes" id="UP000286147">
    <property type="component" value="Unassembled WGS sequence"/>
</dbReference>
<sequence length="125" mass="14035">MKKDLSNIQNNNYSIRINGDVNDVQIQQKTNNSSQIYNINSEVDYDKAIQILNEINKYIPMFANTYGENCKIAETALNEALECVSKKKNPSKLRNALSILKDVSLQASSSLIATGILELLKQIKI</sequence>
<organism evidence="1 2">
    <name type="scientific">Megamonas rupellensis</name>
    <dbReference type="NCBI Taxonomy" id="491921"/>
    <lineage>
        <taxon>Bacteria</taxon>
        <taxon>Bacillati</taxon>
        <taxon>Bacillota</taxon>
        <taxon>Negativicutes</taxon>
        <taxon>Selenomonadales</taxon>
        <taxon>Selenomonadaceae</taxon>
        <taxon>Megamonas</taxon>
    </lineage>
</organism>
<evidence type="ECO:0000313" key="1">
    <source>
        <dbReference type="EMBL" id="RGQ84292.1"/>
    </source>
</evidence>
<accession>A0A412CF52</accession>
<proteinExistence type="predicted"/>
<reference evidence="1 2" key="1">
    <citation type="submission" date="2018-08" db="EMBL/GenBank/DDBJ databases">
        <title>A genome reference for cultivated species of the human gut microbiota.</title>
        <authorList>
            <person name="Zou Y."/>
            <person name="Xue W."/>
            <person name="Luo G."/>
        </authorList>
    </citation>
    <scope>NUCLEOTIDE SEQUENCE [LARGE SCALE GENOMIC DNA]</scope>
    <source>
        <strain evidence="1 2">AF27-12</strain>
    </source>
</reference>
<dbReference type="AlphaFoldDB" id="A0A412CF52"/>
<dbReference type="RefSeq" id="WP_118035767.1">
    <property type="nucleotide sequence ID" value="NZ_QRTP01000008.1"/>
</dbReference>
<protein>
    <submittedName>
        <fullName evidence="1">Uncharacterized protein</fullName>
    </submittedName>
</protein>
<dbReference type="EMBL" id="QRTP01000008">
    <property type="protein sequence ID" value="RGQ84292.1"/>
    <property type="molecule type" value="Genomic_DNA"/>
</dbReference>
<comment type="caution">
    <text evidence="1">The sequence shown here is derived from an EMBL/GenBank/DDBJ whole genome shotgun (WGS) entry which is preliminary data.</text>
</comment>
<gene>
    <name evidence="1" type="ORF">DWY77_04475</name>
</gene>